<sequence>MSDNHTDDPGTTSTSNATPDGGTTSPAPVITGAETSLTGPTLGRPFALVTGASSGIGLELAGQLADEGHDLLVTAEDDALTIAADGLRGRGADVLEVRADLRTREGVDAVWEAATGTGRSLDVVALNAGIGLGGPFLETDVEEEMSIVDLNIVANIRLAKLVLRSMVARGSGKVLVTSSIASQMPGTYQSVYNASKSFLQSFTEALQEELEDSGVTLTLLMPGPTDTNFFARARMLATTVGRGSKDDPLVVAKQGLQALRDGKAKIVAGSLMTKAQGVANTVLPDRVKAKAHRKMAEEKSD</sequence>
<organism evidence="5 6">
    <name type="scientific">Aquipuribacter hungaricus</name>
    <dbReference type="NCBI Taxonomy" id="545624"/>
    <lineage>
        <taxon>Bacteria</taxon>
        <taxon>Bacillati</taxon>
        <taxon>Actinomycetota</taxon>
        <taxon>Actinomycetes</taxon>
        <taxon>Micrococcales</taxon>
        <taxon>Intrasporangiaceae</taxon>
        <taxon>Aquipuribacter</taxon>
    </lineage>
</organism>
<dbReference type="InterPro" id="IPR002347">
    <property type="entry name" value="SDR_fam"/>
</dbReference>
<dbReference type="EC" id="1.-.-.-" evidence="5"/>
<evidence type="ECO:0000313" key="6">
    <source>
        <dbReference type="Proteomes" id="UP001595685"/>
    </source>
</evidence>
<dbReference type="RefSeq" id="WP_340295756.1">
    <property type="nucleotide sequence ID" value="NZ_JBBEOI010000297.1"/>
</dbReference>
<dbReference type="InterPro" id="IPR036291">
    <property type="entry name" value="NAD(P)-bd_dom_sf"/>
</dbReference>
<dbReference type="InterPro" id="IPR020904">
    <property type="entry name" value="Sc_DH/Rdtase_CS"/>
</dbReference>
<accession>A0ABV7WJB5</accession>
<name>A0ABV7WJB5_9MICO</name>
<evidence type="ECO:0000256" key="4">
    <source>
        <dbReference type="SAM" id="MobiDB-lite"/>
    </source>
</evidence>
<proteinExistence type="inferred from homology"/>
<gene>
    <name evidence="5" type="ORF">ACFOLH_11935</name>
</gene>
<comment type="caution">
    <text evidence="5">The sequence shown here is derived from an EMBL/GenBank/DDBJ whole genome shotgun (WGS) entry which is preliminary data.</text>
</comment>
<dbReference type="Pfam" id="PF00106">
    <property type="entry name" value="adh_short"/>
    <property type="match status" value="1"/>
</dbReference>
<keyword evidence="6" id="KW-1185">Reference proteome</keyword>
<dbReference type="SUPFAM" id="SSF51735">
    <property type="entry name" value="NAD(P)-binding Rossmann-fold domains"/>
    <property type="match status" value="1"/>
</dbReference>
<evidence type="ECO:0000256" key="2">
    <source>
        <dbReference type="ARBA" id="ARBA00023002"/>
    </source>
</evidence>
<dbReference type="Proteomes" id="UP001595685">
    <property type="component" value="Unassembled WGS sequence"/>
</dbReference>
<dbReference type="PROSITE" id="PS00061">
    <property type="entry name" value="ADH_SHORT"/>
    <property type="match status" value="1"/>
</dbReference>
<dbReference type="Gene3D" id="3.40.50.720">
    <property type="entry name" value="NAD(P)-binding Rossmann-like Domain"/>
    <property type="match status" value="1"/>
</dbReference>
<comment type="similarity">
    <text evidence="1 3">Belongs to the short-chain dehydrogenases/reductases (SDR) family.</text>
</comment>
<reference evidence="6" key="1">
    <citation type="journal article" date="2019" name="Int. J. Syst. Evol. Microbiol.">
        <title>The Global Catalogue of Microorganisms (GCM) 10K type strain sequencing project: providing services to taxonomists for standard genome sequencing and annotation.</title>
        <authorList>
            <consortium name="The Broad Institute Genomics Platform"/>
            <consortium name="The Broad Institute Genome Sequencing Center for Infectious Disease"/>
            <person name="Wu L."/>
            <person name="Ma J."/>
        </authorList>
    </citation>
    <scope>NUCLEOTIDE SEQUENCE [LARGE SCALE GENOMIC DNA]</scope>
    <source>
        <strain evidence="6">NCAIM B.02333</strain>
    </source>
</reference>
<protein>
    <submittedName>
        <fullName evidence="5">SDR family NAD(P)-dependent oxidoreductase</fullName>
        <ecNumber evidence="5">1.-.-.-</ecNumber>
    </submittedName>
</protein>
<evidence type="ECO:0000256" key="1">
    <source>
        <dbReference type="ARBA" id="ARBA00006484"/>
    </source>
</evidence>
<feature type="region of interest" description="Disordered" evidence="4">
    <location>
        <begin position="1"/>
        <end position="42"/>
    </location>
</feature>
<dbReference type="PRINTS" id="PR00081">
    <property type="entry name" value="GDHRDH"/>
</dbReference>
<dbReference type="PANTHER" id="PTHR44196:SF2">
    <property type="entry name" value="SHORT-CHAIN DEHYDROGENASE-RELATED"/>
    <property type="match status" value="1"/>
</dbReference>
<dbReference type="EMBL" id="JBHRWW010000007">
    <property type="protein sequence ID" value="MFC3689052.1"/>
    <property type="molecule type" value="Genomic_DNA"/>
</dbReference>
<keyword evidence="2 5" id="KW-0560">Oxidoreductase</keyword>
<evidence type="ECO:0000256" key="3">
    <source>
        <dbReference type="RuleBase" id="RU000363"/>
    </source>
</evidence>
<dbReference type="GO" id="GO:0016491">
    <property type="term" value="F:oxidoreductase activity"/>
    <property type="evidence" value="ECO:0007669"/>
    <property type="project" value="UniProtKB-KW"/>
</dbReference>
<dbReference type="PANTHER" id="PTHR44196">
    <property type="entry name" value="DEHYDROGENASE/REDUCTASE SDR FAMILY MEMBER 7B"/>
    <property type="match status" value="1"/>
</dbReference>
<feature type="compositionally biased region" description="Polar residues" evidence="4">
    <location>
        <begin position="9"/>
        <end position="26"/>
    </location>
</feature>
<dbReference type="PRINTS" id="PR00080">
    <property type="entry name" value="SDRFAMILY"/>
</dbReference>
<evidence type="ECO:0000313" key="5">
    <source>
        <dbReference type="EMBL" id="MFC3689052.1"/>
    </source>
</evidence>
<dbReference type="CDD" id="cd05233">
    <property type="entry name" value="SDR_c"/>
    <property type="match status" value="1"/>
</dbReference>